<reference evidence="1 2" key="1">
    <citation type="journal article" date="2022" name="Front. Microbiol.">
        <title>Identification and characterization of a novel class of self-sufficient cytochrome P450 hydroxylase involved in cyclohexanecarboxylate degradation in Paraburkholderia terrae strain KU-64.</title>
        <authorList>
            <person name="Yamamoto T."/>
            <person name="Hasegawa Y."/>
            <person name="Iwaki H."/>
        </authorList>
    </citation>
    <scope>NUCLEOTIDE SEQUENCE [LARGE SCALE GENOMIC DNA]</scope>
    <source>
        <strain evidence="1 2">KU-64</strain>
    </source>
</reference>
<evidence type="ECO:0000313" key="1">
    <source>
        <dbReference type="EMBL" id="BCZ85221.1"/>
    </source>
</evidence>
<gene>
    <name evidence="1" type="ORF">PTKU64_88960</name>
</gene>
<sequence length="65" mass="7756">MVTEHGARTHVYDGKKPNPFHLEFMRKTERIPHDDLEPDVEPVAIEFDDLIWTRRYWSACSFPAR</sequence>
<name>A0ABM7U258_9BURK</name>
<keyword evidence="2" id="KW-1185">Reference proteome</keyword>
<dbReference type="Proteomes" id="UP001319874">
    <property type="component" value="Chromosome 4"/>
</dbReference>
<evidence type="ECO:0000313" key="2">
    <source>
        <dbReference type="Proteomes" id="UP001319874"/>
    </source>
</evidence>
<accession>A0ABM7U258</accession>
<protein>
    <submittedName>
        <fullName evidence="1">Uncharacterized protein</fullName>
    </submittedName>
</protein>
<proteinExistence type="predicted"/>
<dbReference type="EMBL" id="AP024958">
    <property type="protein sequence ID" value="BCZ85221.1"/>
    <property type="molecule type" value="Genomic_DNA"/>
</dbReference>
<organism evidence="1 2">
    <name type="scientific">Paraburkholderia terrae</name>
    <dbReference type="NCBI Taxonomy" id="311230"/>
    <lineage>
        <taxon>Bacteria</taxon>
        <taxon>Pseudomonadati</taxon>
        <taxon>Pseudomonadota</taxon>
        <taxon>Betaproteobacteria</taxon>
        <taxon>Burkholderiales</taxon>
        <taxon>Burkholderiaceae</taxon>
        <taxon>Paraburkholderia</taxon>
    </lineage>
</organism>